<protein>
    <submittedName>
        <fullName evidence="1">RNA-binding protein</fullName>
    </submittedName>
</protein>
<proteinExistence type="predicted"/>
<organism evidence="1 2">
    <name type="scientific">Paraburkholderia panacisoli</name>
    <dbReference type="NCBI Taxonomy" id="2603818"/>
    <lineage>
        <taxon>Bacteria</taxon>
        <taxon>Pseudomonadati</taxon>
        <taxon>Pseudomonadota</taxon>
        <taxon>Betaproteobacteria</taxon>
        <taxon>Burkholderiales</taxon>
        <taxon>Burkholderiaceae</taxon>
        <taxon>Paraburkholderia</taxon>
    </lineage>
</organism>
<evidence type="ECO:0000313" key="1">
    <source>
        <dbReference type="EMBL" id="KAA0997393.1"/>
    </source>
</evidence>
<sequence length="234" mass="22819">MRYAVVGLCGVAIAAAPLRHADAWMRAGAWGGHAVGGAGGWAYAGPRGSTAWGGAGSWHANGFRGGSAAGTPGSWSATGYRGGTASGGAGSWHATGAYGNTASGGYAHYQGGYYAAYHPPVVVNHYAPACYNCGGWNTGGAWAAGVAGVAAGAAIGAAAANANTATAAANAYAAGVATGAAARPAYVLNDIYPALPAGCAYSSPGGLAYYQCGATWFSPYYGANGVYYRVVAGP</sequence>
<name>A0A5B0G1Q7_9BURK</name>
<keyword evidence="2" id="KW-1185">Reference proteome</keyword>
<evidence type="ECO:0000313" key="2">
    <source>
        <dbReference type="Proteomes" id="UP000325273"/>
    </source>
</evidence>
<dbReference type="AlphaFoldDB" id="A0A5B0G1Q7"/>
<accession>A0A5B0G1Q7</accession>
<reference evidence="1 2" key="1">
    <citation type="submission" date="2019-08" db="EMBL/GenBank/DDBJ databases">
        <title>Paraburkholderia sp. DCY113.</title>
        <authorList>
            <person name="Kang J."/>
        </authorList>
    </citation>
    <scope>NUCLEOTIDE SEQUENCE [LARGE SCALE GENOMIC DNA]</scope>
    <source>
        <strain evidence="1 2">DCY113</strain>
    </source>
</reference>
<comment type="caution">
    <text evidence="1">The sequence shown here is derived from an EMBL/GenBank/DDBJ whole genome shotgun (WGS) entry which is preliminary data.</text>
</comment>
<dbReference type="EMBL" id="VTUZ01000090">
    <property type="protein sequence ID" value="KAA0997393.1"/>
    <property type="molecule type" value="Genomic_DNA"/>
</dbReference>
<gene>
    <name evidence="1" type="ORF">FVF58_49605</name>
</gene>
<dbReference type="Proteomes" id="UP000325273">
    <property type="component" value="Unassembled WGS sequence"/>
</dbReference>